<name>A0A502KWM1_9GAMM</name>
<dbReference type="RefSeq" id="WP_140603444.1">
    <property type="nucleotide sequence ID" value="NZ_SAWY01000021.1"/>
</dbReference>
<organism evidence="5 6">
    <name type="scientific">Litorilituus lipolyticus</name>
    <dbReference type="NCBI Taxonomy" id="2491017"/>
    <lineage>
        <taxon>Bacteria</taxon>
        <taxon>Pseudomonadati</taxon>
        <taxon>Pseudomonadota</taxon>
        <taxon>Gammaproteobacteria</taxon>
        <taxon>Alteromonadales</taxon>
        <taxon>Colwelliaceae</taxon>
        <taxon>Litorilituus</taxon>
    </lineage>
</organism>
<dbReference type="PANTHER" id="PTHR21432">
    <property type="entry name" value="ACETYL-COA HYDROLASE-RELATED"/>
    <property type="match status" value="1"/>
</dbReference>
<keyword evidence="5" id="KW-0378">Hydrolase</keyword>
<protein>
    <submittedName>
        <fullName evidence="5">Acetyl-CoA hydrolase/transferase family protein</fullName>
    </submittedName>
</protein>
<evidence type="ECO:0000313" key="5">
    <source>
        <dbReference type="EMBL" id="TPH14575.1"/>
    </source>
</evidence>
<evidence type="ECO:0000259" key="3">
    <source>
        <dbReference type="Pfam" id="PF02550"/>
    </source>
</evidence>
<proteinExistence type="inferred from homology"/>
<dbReference type="OrthoDB" id="9801795at2"/>
<dbReference type="Pfam" id="PF02550">
    <property type="entry name" value="AcetylCoA_hydro"/>
    <property type="match status" value="1"/>
</dbReference>
<dbReference type="Proteomes" id="UP000315303">
    <property type="component" value="Unassembled WGS sequence"/>
</dbReference>
<evidence type="ECO:0000256" key="1">
    <source>
        <dbReference type="ARBA" id="ARBA00009632"/>
    </source>
</evidence>
<reference evidence="5 6" key="1">
    <citation type="submission" date="2019-01" db="EMBL/GenBank/DDBJ databases">
        <title>Litorilituus lipolytica sp. nov., isolated from intertidal sand of the Yellow Sea in China.</title>
        <authorList>
            <person name="Liu A."/>
        </authorList>
    </citation>
    <scope>NUCLEOTIDE SEQUENCE [LARGE SCALE GENOMIC DNA]</scope>
    <source>
        <strain evidence="5 6">RZ04</strain>
    </source>
</reference>
<evidence type="ECO:0000256" key="2">
    <source>
        <dbReference type="ARBA" id="ARBA00022679"/>
    </source>
</evidence>
<dbReference type="AlphaFoldDB" id="A0A502KWM1"/>
<dbReference type="PANTHER" id="PTHR21432:SF20">
    <property type="entry name" value="ACETYL-COA HYDROLASE"/>
    <property type="match status" value="1"/>
</dbReference>
<dbReference type="GO" id="GO:0008775">
    <property type="term" value="F:acetate CoA-transferase activity"/>
    <property type="evidence" value="ECO:0007669"/>
    <property type="project" value="InterPro"/>
</dbReference>
<keyword evidence="2 5" id="KW-0808">Transferase</keyword>
<dbReference type="Gene3D" id="3.40.1080.20">
    <property type="entry name" value="Acetyl-CoA hydrolase/transferase C-terminal domain"/>
    <property type="match status" value="1"/>
</dbReference>
<accession>A0A502KWM1</accession>
<feature type="domain" description="Acetyl-CoA hydrolase/transferase N-terminal" evidence="3">
    <location>
        <begin position="8"/>
        <end position="173"/>
    </location>
</feature>
<dbReference type="InterPro" id="IPR038460">
    <property type="entry name" value="AcetylCoA_hyd_C_sf"/>
</dbReference>
<evidence type="ECO:0000259" key="4">
    <source>
        <dbReference type="Pfam" id="PF13336"/>
    </source>
</evidence>
<dbReference type="Gene3D" id="3.40.1080.10">
    <property type="entry name" value="Glutaconate Coenzyme A-transferase"/>
    <property type="match status" value="1"/>
</dbReference>
<dbReference type="Pfam" id="PF13336">
    <property type="entry name" value="AcetylCoA_hyd_C"/>
    <property type="match status" value="1"/>
</dbReference>
<dbReference type="GO" id="GO:0006083">
    <property type="term" value="P:acetate metabolic process"/>
    <property type="evidence" value="ECO:0007669"/>
    <property type="project" value="InterPro"/>
</dbReference>
<dbReference type="Gene3D" id="3.30.750.70">
    <property type="entry name" value="4-hydroxybutyrate coenzyme like domains"/>
    <property type="match status" value="1"/>
</dbReference>
<comment type="similarity">
    <text evidence="1">Belongs to the acetyl-CoA hydrolase/transferase family.</text>
</comment>
<dbReference type="InterPro" id="IPR037171">
    <property type="entry name" value="NagB/RpiA_transferase-like"/>
</dbReference>
<dbReference type="InterPro" id="IPR026888">
    <property type="entry name" value="AcetylCoA_hyd_C"/>
</dbReference>
<keyword evidence="6" id="KW-1185">Reference proteome</keyword>
<dbReference type="SUPFAM" id="SSF100950">
    <property type="entry name" value="NagB/RpiA/CoA transferase-like"/>
    <property type="match status" value="2"/>
</dbReference>
<evidence type="ECO:0000313" key="6">
    <source>
        <dbReference type="Proteomes" id="UP000315303"/>
    </source>
</evidence>
<sequence>MSVNICKTALEAISTIEDNEYIWTHSMAATPRVLFSALATHAKTRKNLTLMQLHTERGEVLADESLTSHLRHRCYFTSTSTRPLIAQGKADYVPIFLSELPKLFRSKEQAIDTAIIQVSPPDKHGMCTMGVSVEATNAACQMAKKIIAHINPRMPRTHGDAFISYDRFHSVYWQEDELPQHPKAKLDDVTQAIGENVAALIDDGDCLQMGIGAIPDAVLACLKNRKDLGIHTEMFSDGVLELIEAGAITNKLKKVHPGKIVTGFAAGTQKLYDFVDDNPQVAFLDIEYVNDTSIIRRNDNVAAINSALQVDITGQVCADSIGTSIYSGVGGQMDFIRGANLSKGGKAVIALPSTAKRGQLSRIVPTLDSGAGVVTTRAHVHYIVTEYGVANLRGKSLKERAEALIAIAHPDFREELSAQANQLWHINSQ</sequence>
<dbReference type="GO" id="GO:0016787">
    <property type="term" value="F:hydrolase activity"/>
    <property type="evidence" value="ECO:0007669"/>
    <property type="project" value="UniProtKB-KW"/>
</dbReference>
<gene>
    <name evidence="5" type="ORF">EPA86_10745</name>
</gene>
<dbReference type="InterPro" id="IPR003702">
    <property type="entry name" value="ActCoA_hydro_N"/>
</dbReference>
<feature type="domain" description="Acetyl-CoA hydrolase/transferase C-terminal" evidence="4">
    <location>
        <begin position="267"/>
        <end position="420"/>
    </location>
</feature>
<dbReference type="EMBL" id="SAWY01000021">
    <property type="protein sequence ID" value="TPH14575.1"/>
    <property type="molecule type" value="Genomic_DNA"/>
</dbReference>
<dbReference type="InterPro" id="IPR046433">
    <property type="entry name" value="ActCoA_hydro"/>
</dbReference>
<comment type="caution">
    <text evidence="5">The sequence shown here is derived from an EMBL/GenBank/DDBJ whole genome shotgun (WGS) entry which is preliminary data.</text>
</comment>